<protein>
    <recommendedName>
        <fullName evidence="4">Myosin motor domain-containing protein</fullName>
    </recommendedName>
</protein>
<dbReference type="Gene3D" id="3.60.130.30">
    <property type="match status" value="1"/>
</dbReference>
<dbReference type="GO" id="GO:0008897">
    <property type="term" value="F:holo-[acyl-carrier-protein] synthase activity"/>
    <property type="evidence" value="ECO:0007669"/>
    <property type="project" value="InterPro"/>
</dbReference>
<evidence type="ECO:0000259" key="4">
    <source>
        <dbReference type="PROSITE" id="PS51456"/>
    </source>
</evidence>
<accession>A0A401H487</accession>
<proteinExistence type="inferred from homology"/>
<feature type="compositionally biased region" description="Polar residues" evidence="3">
    <location>
        <begin position="619"/>
        <end position="628"/>
    </location>
</feature>
<dbReference type="InParanoid" id="A0A401H487"/>
<dbReference type="InterPro" id="IPR050830">
    <property type="entry name" value="Fungal_FAS"/>
</dbReference>
<evidence type="ECO:0000256" key="3">
    <source>
        <dbReference type="SAM" id="MobiDB-lite"/>
    </source>
</evidence>
<dbReference type="InterPro" id="IPR014043">
    <property type="entry name" value="Acyl_transferase_dom"/>
</dbReference>
<dbReference type="Gene3D" id="3.10.129.10">
    <property type="entry name" value="Hotdog Thioesterase"/>
    <property type="match status" value="1"/>
</dbReference>
<dbReference type="InterPro" id="IPR027417">
    <property type="entry name" value="P-loop_NTPase"/>
</dbReference>
<reference evidence="5 6" key="1">
    <citation type="journal article" date="2018" name="Sci. Rep.">
        <title>Genome sequence of the cauliflower mushroom Sparassis crispa (Hanabiratake) and its association with beneficial usage.</title>
        <authorList>
            <person name="Kiyama R."/>
            <person name="Furutani Y."/>
            <person name="Kawaguchi K."/>
            <person name="Nakanishi T."/>
        </authorList>
    </citation>
    <scope>NUCLEOTIDE SEQUENCE [LARGE SCALE GENOMIC DNA]</scope>
</reference>
<dbReference type="PANTHER" id="PTHR10982:SF21">
    <property type="entry name" value="FATTY ACID SYNTHASE SUBUNIT BETA"/>
    <property type="match status" value="1"/>
</dbReference>
<keyword evidence="2" id="KW-0505">Motor protein</keyword>
<keyword evidence="2" id="KW-0518">Myosin</keyword>
<sequence length="920" mass="102141">MGFPVDTTLYASRDGSCIWDEDAVRLDQLKVALKNVGFSKRHVAQKCQLVAAILHLGNLEFHTDRSRNEDAAVVGNTDVLDIVADFLDVQPEALEAALSYRTKMGKKELCTIFLDPDGASDNRDELVKPLYSLLFAWLNEHVNQRLCHDDFNMFIGLFDLPGPQNMTSRPNSLDQFCVNFANKRCFPHNHAQHVVELAARRYVETVVVQGRPERVVAYDVAFVGMVIPGDELRMKTRHSDIQDGNTVVKVETFNDKGSQEQGMAMDFYKSAPAARSVWDAADIHLTAVYGFSIIEIVKDNLEEKTIHFGGIKGQAMQQRHMYMNYDNIDGDGQQYACADELVALQTMTNILNYLKMSMEKVGYCPPLRFRAFHRERTFVSAYRHGDEDSESENTKEVYYQFTDQGEAAAVESPPEAVATPAPAAVPVTVPAAPKLNNKVKEMPLSTSIKDFVWGESTLQNEILGDLRLEFTSAPEKDRLLALAFRGHWASIALASSPTSWVVKSLPRKPMVRRSLALVVDTPGSCTQFELNPAHLLQWPRGDISPLIVADSTHQSDGSGARDISNTTPAVRECADSVTNLDATLGGVGPRRTVRRRDYVGKRTVTRAVARANKKKESGTRVQSTTSLAQRKMPGGYIGSRVKSERPLRREVIECANGTAAYICDSEGRLVIYRSFTGPATFHANSVAIAAVEYLRQSGIKPTYSGSSRGNFLQYYFTLHRDNQVRPRMSLYYLKHTDVVHELGKLLQPVVALVNGIFKSQFPALYAHYAATLDYVLRQDAGLEALFYPFTSFAFNVGVVVTLPHLDSTNYGPGLCCIMPYGTFDPSQDCRIGIAELGYEIEVGPGVPVFIPSALFTHYNTLLISKGMRGSLVFWTGGSIFQWVELGGRMVSDLSEAEREAYANGVAARILAALARFPMHM</sequence>
<dbReference type="Proteomes" id="UP000287166">
    <property type="component" value="Unassembled WGS sequence"/>
</dbReference>
<dbReference type="OrthoDB" id="3025930at2759"/>
<dbReference type="Pfam" id="PF00063">
    <property type="entry name" value="Myosin_head"/>
    <property type="match status" value="1"/>
</dbReference>
<evidence type="ECO:0000256" key="2">
    <source>
        <dbReference type="PROSITE-ProRule" id="PRU00782"/>
    </source>
</evidence>
<dbReference type="PANTHER" id="PTHR10982">
    <property type="entry name" value="MALONYL COA-ACYL CARRIER PROTEIN TRANSACYLASE"/>
    <property type="match status" value="1"/>
</dbReference>
<feature type="domain" description="Myosin motor" evidence="4">
    <location>
        <begin position="1"/>
        <end position="182"/>
    </location>
</feature>
<dbReference type="GO" id="GO:0003779">
    <property type="term" value="F:actin binding"/>
    <property type="evidence" value="ECO:0007669"/>
    <property type="project" value="UniProtKB-KW"/>
</dbReference>
<organism evidence="5 6">
    <name type="scientific">Sparassis crispa</name>
    <dbReference type="NCBI Taxonomy" id="139825"/>
    <lineage>
        <taxon>Eukaryota</taxon>
        <taxon>Fungi</taxon>
        <taxon>Dikarya</taxon>
        <taxon>Basidiomycota</taxon>
        <taxon>Agaricomycotina</taxon>
        <taxon>Agaricomycetes</taxon>
        <taxon>Polyporales</taxon>
        <taxon>Sparassidaceae</taxon>
        <taxon>Sparassis</taxon>
    </lineage>
</organism>
<keyword evidence="2" id="KW-0009">Actin-binding</keyword>
<dbReference type="GeneID" id="38786116"/>
<feature type="region of interest" description="Disordered" evidence="3">
    <location>
        <begin position="612"/>
        <end position="639"/>
    </location>
</feature>
<comment type="caution">
    <text evidence="2">Lacks conserved residue(s) required for the propagation of feature annotation.</text>
</comment>
<dbReference type="Gene3D" id="6.10.60.10">
    <property type="match status" value="1"/>
</dbReference>
<dbReference type="InterPro" id="IPR040899">
    <property type="entry name" value="Fas_alpha_ACP"/>
</dbReference>
<dbReference type="Gene3D" id="1.20.120.720">
    <property type="entry name" value="Myosin VI head, motor domain, U50 subdomain"/>
    <property type="match status" value="1"/>
</dbReference>
<dbReference type="STRING" id="139825.A0A401H487"/>
<evidence type="ECO:0000313" key="5">
    <source>
        <dbReference type="EMBL" id="GBE89199.1"/>
    </source>
</evidence>
<comment type="caution">
    <text evidence="5">The sequence shown here is derived from an EMBL/GenBank/DDBJ whole genome shotgun (WGS) entry which is preliminary data.</text>
</comment>
<dbReference type="Pfam" id="PF18325">
    <property type="entry name" value="Fas_alpha_ACP"/>
    <property type="match status" value="1"/>
</dbReference>
<gene>
    <name evidence="5" type="ORF">SCP_1502070</name>
</gene>
<name>A0A401H487_9APHY</name>
<dbReference type="EMBL" id="BFAD01000015">
    <property type="protein sequence ID" value="GBE89199.1"/>
    <property type="molecule type" value="Genomic_DNA"/>
</dbReference>
<dbReference type="AlphaFoldDB" id="A0A401H487"/>
<evidence type="ECO:0000313" key="6">
    <source>
        <dbReference type="Proteomes" id="UP000287166"/>
    </source>
</evidence>
<dbReference type="Pfam" id="PF00698">
    <property type="entry name" value="Acyl_transf_1"/>
    <property type="match status" value="1"/>
</dbReference>
<comment type="similarity">
    <text evidence="2">Belongs to the TRAFAC class myosin-kinesin ATPase superfamily. Myosin family.</text>
</comment>
<dbReference type="SUPFAM" id="SSF52540">
    <property type="entry name" value="P-loop containing nucleoside triphosphate hydrolases"/>
    <property type="match status" value="1"/>
</dbReference>
<dbReference type="PROSITE" id="PS51456">
    <property type="entry name" value="MYOSIN_MOTOR"/>
    <property type="match status" value="1"/>
</dbReference>
<dbReference type="InterPro" id="IPR001609">
    <property type="entry name" value="Myosin_head_motor_dom-like"/>
</dbReference>
<dbReference type="SUPFAM" id="SSF54637">
    <property type="entry name" value="Thioesterase/thiol ester dehydrase-isomerase"/>
    <property type="match status" value="1"/>
</dbReference>
<dbReference type="GO" id="GO:0003774">
    <property type="term" value="F:cytoskeletal motor activity"/>
    <property type="evidence" value="ECO:0007669"/>
    <property type="project" value="InterPro"/>
</dbReference>
<keyword evidence="1" id="KW-0808">Transferase</keyword>
<dbReference type="GO" id="GO:0005524">
    <property type="term" value="F:ATP binding"/>
    <property type="evidence" value="ECO:0007669"/>
    <property type="project" value="InterPro"/>
</dbReference>
<evidence type="ECO:0000256" key="1">
    <source>
        <dbReference type="ARBA" id="ARBA00022679"/>
    </source>
</evidence>
<dbReference type="GO" id="GO:0016459">
    <property type="term" value="C:myosin complex"/>
    <property type="evidence" value="ECO:0007669"/>
    <property type="project" value="UniProtKB-KW"/>
</dbReference>
<keyword evidence="6" id="KW-1185">Reference proteome</keyword>
<dbReference type="SMART" id="SM00242">
    <property type="entry name" value="MYSc"/>
    <property type="match status" value="1"/>
</dbReference>
<dbReference type="RefSeq" id="XP_027620112.1">
    <property type="nucleotide sequence ID" value="XM_027764311.1"/>
</dbReference>
<dbReference type="InterPro" id="IPR029069">
    <property type="entry name" value="HotDog_dom_sf"/>
</dbReference>